<organism evidence="1 2">
    <name type="scientific">Aldrovandia affinis</name>
    <dbReference type="NCBI Taxonomy" id="143900"/>
    <lineage>
        <taxon>Eukaryota</taxon>
        <taxon>Metazoa</taxon>
        <taxon>Chordata</taxon>
        <taxon>Craniata</taxon>
        <taxon>Vertebrata</taxon>
        <taxon>Euteleostomi</taxon>
        <taxon>Actinopterygii</taxon>
        <taxon>Neopterygii</taxon>
        <taxon>Teleostei</taxon>
        <taxon>Notacanthiformes</taxon>
        <taxon>Halosauridae</taxon>
        <taxon>Aldrovandia</taxon>
    </lineage>
</organism>
<sequence length="100" mass="11839">MKKYIVQVDPKPTDTVYIQFSDGLKKIECKIQDETTIELDGEPTEIYIRRETTLLRRFTKWRCRYVTVTLESDEKEFYFPVFGEISSAGKTIKEYSERPA</sequence>
<comment type="caution">
    <text evidence="1">The sequence shown here is derived from an EMBL/GenBank/DDBJ whole genome shotgun (WGS) entry which is preliminary data.</text>
</comment>
<evidence type="ECO:0000313" key="2">
    <source>
        <dbReference type="Proteomes" id="UP001221898"/>
    </source>
</evidence>
<keyword evidence="2" id="KW-1185">Reference proteome</keyword>
<proteinExistence type="predicted"/>
<name>A0AAD7TD77_9TELE</name>
<reference evidence="1" key="1">
    <citation type="journal article" date="2023" name="Science">
        <title>Genome structures resolve the early diversification of teleost fishes.</title>
        <authorList>
            <person name="Parey E."/>
            <person name="Louis A."/>
            <person name="Montfort J."/>
            <person name="Bouchez O."/>
            <person name="Roques C."/>
            <person name="Iampietro C."/>
            <person name="Lluch J."/>
            <person name="Castinel A."/>
            <person name="Donnadieu C."/>
            <person name="Desvignes T."/>
            <person name="Floi Bucao C."/>
            <person name="Jouanno E."/>
            <person name="Wen M."/>
            <person name="Mejri S."/>
            <person name="Dirks R."/>
            <person name="Jansen H."/>
            <person name="Henkel C."/>
            <person name="Chen W.J."/>
            <person name="Zahm M."/>
            <person name="Cabau C."/>
            <person name="Klopp C."/>
            <person name="Thompson A.W."/>
            <person name="Robinson-Rechavi M."/>
            <person name="Braasch I."/>
            <person name="Lecointre G."/>
            <person name="Bobe J."/>
            <person name="Postlethwait J.H."/>
            <person name="Berthelot C."/>
            <person name="Roest Crollius H."/>
            <person name="Guiguen Y."/>
        </authorList>
    </citation>
    <scope>NUCLEOTIDE SEQUENCE</scope>
    <source>
        <strain evidence="1">NC1722</strain>
    </source>
</reference>
<gene>
    <name evidence="1" type="ORF">AAFF_G00001890</name>
</gene>
<evidence type="ECO:0000313" key="1">
    <source>
        <dbReference type="EMBL" id="KAJ8418690.1"/>
    </source>
</evidence>
<accession>A0AAD7TD77</accession>
<protein>
    <submittedName>
        <fullName evidence="1">Uncharacterized protein</fullName>
    </submittedName>
</protein>
<dbReference type="AlphaFoldDB" id="A0AAD7TD77"/>
<dbReference type="Proteomes" id="UP001221898">
    <property type="component" value="Unassembled WGS sequence"/>
</dbReference>
<dbReference type="EMBL" id="JAINUG010000001">
    <property type="protein sequence ID" value="KAJ8418690.1"/>
    <property type="molecule type" value="Genomic_DNA"/>
</dbReference>